<sequence>MNPTEALAPLQSLIREYFKGEYHEMLLIFAGSAALTCIAVWLWVATHSGFAMGFGITVLATAMLLCGTAASLLVRDKGLVEELTLSIGKPQQSQVLAKERARIEVVISKYRYYRYSAAVLAALSVLGLLLTNRGWVHGVVTGLLLLVVAQIVIDHFSEQRATQYLAALP</sequence>
<feature type="transmembrane region" description="Helical" evidence="1">
    <location>
        <begin position="135"/>
        <end position="153"/>
    </location>
</feature>
<protein>
    <submittedName>
        <fullName evidence="2">Uncharacterized protein</fullName>
    </submittedName>
</protein>
<evidence type="ECO:0000313" key="3">
    <source>
        <dbReference type="Proteomes" id="UP000663570"/>
    </source>
</evidence>
<feature type="transmembrane region" description="Helical" evidence="1">
    <location>
        <begin position="50"/>
        <end position="74"/>
    </location>
</feature>
<evidence type="ECO:0000313" key="2">
    <source>
        <dbReference type="EMBL" id="QSI78374.1"/>
    </source>
</evidence>
<dbReference type="Proteomes" id="UP000663570">
    <property type="component" value="Chromosome"/>
</dbReference>
<keyword evidence="1" id="KW-0472">Membrane</keyword>
<proteinExistence type="predicted"/>
<feature type="transmembrane region" description="Helical" evidence="1">
    <location>
        <begin position="25"/>
        <end position="44"/>
    </location>
</feature>
<reference evidence="2 3" key="1">
    <citation type="submission" date="2021-02" db="EMBL/GenBank/DDBJ databases">
        <title>Niveibacterium changnyeongensis HC41.</title>
        <authorList>
            <person name="Kang M."/>
        </authorList>
    </citation>
    <scope>NUCLEOTIDE SEQUENCE [LARGE SCALE GENOMIC DNA]</scope>
    <source>
        <strain evidence="2 3">HC41</strain>
    </source>
</reference>
<accession>A0ABX7MAG1</accession>
<keyword evidence="3" id="KW-1185">Reference proteome</keyword>
<feature type="transmembrane region" description="Helical" evidence="1">
    <location>
        <begin position="112"/>
        <end position="129"/>
    </location>
</feature>
<dbReference type="EMBL" id="CP071060">
    <property type="protein sequence ID" value="QSI78374.1"/>
    <property type="molecule type" value="Genomic_DNA"/>
</dbReference>
<name>A0ABX7MAG1_9RHOO</name>
<keyword evidence="1" id="KW-1133">Transmembrane helix</keyword>
<evidence type="ECO:0000256" key="1">
    <source>
        <dbReference type="SAM" id="Phobius"/>
    </source>
</evidence>
<gene>
    <name evidence="2" type="ORF">JY500_07035</name>
</gene>
<dbReference type="RefSeq" id="WP_206255713.1">
    <property type="nucleotide sequence ID" value="NZ_CP071060.1"/>
</dbReference>
<keyword evidence="1" id="KW-0812">Transmembrane</keyword>
<organism evidence="2 3">
    <name type="scientific">Niveibacterium microcysteis</name>
    <dbReference type="NCBI Taxonomy" id="2811415"/>
    <lineage>
        <taxon>Bacteria</taxon>
        <taxon>Pseudomonadati</taxon>
        <taxon>Pseudomonadota</taxon>
        <taxon>Betaproteobacteria</taxon>
        <taxon>Rhodocyclales</taxon>
        <taxon>Rhodocyclaceae</taxon>
        <taxon>Niveibacterium</taxon>
    </lineage>
</organism>